<dbReference type="SUPFAM" id="SSF55729">
    <property type="entry name" value="Acyl-CoA N-acyltransferases (Nat)"/>
    <property type="match status" value="1"/>
</dbReference>
<gene>
    <name evidence="2" type="ORF">H8R27_07055</name>
</gene>
<reference evidence="2 3" key="1">
    <citation type="submission" date="2020-08" db="EMBL/GenBank/DDBJ databases">
        <title>Description of novel Flavobacterium F-408 isolate.</title>
        <authorList>
            <person name="Saticioglu I.B."/>
            <person name="Duman M."/>
            <person name="Altun S."/>
        </authorList>
    </citation>
    <scope>NUCLEOTIDE SEQUENCE [LARGE SCALE GENOMIC DNA]</scope>
    <source>
        <strain evidence="2 3">F-408</strain>
    </source>
</reference>
<dbReference type="Gene3D" id="3.40.630.30">
    <property type="match status" value="1"/>
</dbReference>
<protein>
    <submittedName>
        <fullName evidence="2">GNAT family N-acetyltransferase</fullName>
    </submittedName>
</protein>
<dbReference type="PANTHER" id="PTHR43610:SF1">
    <property type="entry name" value="N-ACETYLTRANSFERASE DOMAIN-CONTAINING PROTEIN"/>
    <property type="match status" value="1"/>
</dbReference>
<accession>A0ABR7IXY1</accession>
<organism evidence="2 3">
    <name type="scientific">Flavobacterium bernardetii</name>
    <dbReference type="NCBI Taxonomy" id="2813823"/>
    <lineage>
        <taxon>Bacteria</taxon>
        <taxon>Pseudomonadati</taxon>
        <taxon>Bacteroidota</taxon>
        <taxon>Flavobacteriia</taxon>
        <taxon>Flavobacteriales</taxon>
        <taxon>Flavobacteriaceae</taxon>
        <taxon>Flavobacterium</taxon>
    </lineage>
</organism>
<dbReference type="Proteomes" id="UP000605990">
    <property type="component" value="Unassembled WGS sequence"/>
</dbReference>
<comment type="caution">
    <text evidence="2">The sequence shown here is derived from an EMBL/GenBank/DDBJ whole genome shotgun (WGS) entry which is preliminary data.</text>
</comment>
<evidence type="ECO:0000313" key="2">
    <source>
        <dbReference type="EMBL" id="MBC5834639.1"/>
    </source>
</evidence>
<feature type="domain" description="N-acetyltransferase" evidence="1">
    <location>
        <begin position="12"/>
        <end position="167"/>
    </location>
</feature>
<sequence length="170" mass="19866">MNLQPTIANELLQIIPLIEADFGELFAIASDELLWEQHPEKDRYKKEVFQDFFKNAIESKSAFKIIDVKTEKAIGSTRFYDLNEAEKSVAIGYTFISRKYWATPYNRALKNLMINYAFQFVEKIIFHVGDTNFRSQKAVEKLGALHTETFLVEENGRTHITYTLTKENWK</sequence>
<dbReference type="PANTHER" id="PTHR43610">
    <property type="entry name" value="BLL6696 PROTEIN"/>
    <property type="match status" value="1"/>
</dbReference>
<dbReference type="RefSeq" id="WP_166127418.1">
    <property type="nucleotide sequence ID" value="NZ_JAANOQ010000004.1"/>
</dbReference>
<dbReference type="EMBL" id="JACRUN010000003">
    <property type="protein sequence ID" value="MBC5834639.1"/>
    <property type="molecule type" value="Genomic_DNA"/>
</dbReference>
<dbReference type="PROSITE" id="PS51186">
    <property type="entry name" value="GNAT"/>
    <property type="match status" value="1"/>
</dbReference>
<dbReference type="InterPro" id="IPR016181">
    <property type="entry name" value="Acyl_CoA_acyltransferase"/>
</dbReference>
<keyword evidence="3" id="KW-1185">Reference proteome</keyword>
<evidence type="ECO:0000259" key="1">
    <source>
        <dbReference type="PROSITE" id="PS51186"/>
    </source>
</evidence>
<name>A0ABR7IXY1_9FLAO</name>
<proteinExistence type="predicted"/>
<dbReference type="InterPro" id="IPR000182">
    <property type="entry name" value="GNAT_dom"/>
</dbReference>
<dbReference type="Pfam" id="PF13302">
    <property type="entry name" value="Acetyltransf_3"/>
    <property type="match status" value="1"/>
</dbReference>
<evidence type="ECO:0000313" key="3">
    <source>
        <dbReference type="Proteomes" id="UP000605990"/>
    </source>
</evidence>